<dbReference type="InterPro" id="IPR013121">
    <property type="entry name" value="Fe_red_NAD-bd_6"/>
</dbReference>
<dbReference type="Proteomes" id="UP001141434">
    <property type="component" value="Unassembled WGS sequence"/>
</dbReference>
<dbReference type="InterPro" id="IPR017927">
    <property type="entry name" value="FAD-bd_FR_type"/>
</dbReference>
<dbReference type="Pfam" id="PF08030">
    <property type="entry name" value="NAD_binding_6"/>
    <property type="match status" value="1"/>
</dbReference>
<comment type="caution">
    <text evidence="15">The sequence shown here is derived from an EMBL/GenBank/DDBJ whole genome shotgun (WGS) entry which is preliminary data.</text>
</comment>
<evidence type="ECO:0000256" key="13">
    <source>
        <dbReference type="SAM" id="Phobius"/>
    </source>
</evidence>
<dbReference type="CDD" id="cd06186">
    <property type="entry name" value="NOX_Duox_like_FAD_NADP"/>
    <property type="match status" value="1"/>
</dbReference>
<evidence type="ECO:0000256" key="12">
    <source>
        <dbReference type="ARBA" id="ARBA00048483"/>
    </source>
</evidence>
<dbReference type="Gene3D" id="3.40.50.80">
    <property type="entry name" value="Nucleotide-binding domain of ferredoxin-NADP reductase (FNR) module"/>
    <property type="match status" value="1"/>
</dbReference>
<dbReference type="SUPFAM" id="SSF63380">
    <property type="entry name" value="Riboflavin synthase domain-like"/>
    <property type="match status" value="1"/>
</dbReference>
<dbReference type="EC" id="1.16.1.9" evidence="3"/>
<evidence type="ECO:0000256" key="6">
    <source>
        <dbReference type="ARBA" id="ARBA00022692"/>
    </source>
</evidence>
<dbReference type="InterPro" id="IPR039261">
    <property type="entry name" value="FNR_nucleotide-bd"/>
</dbReference>
<dbReference type="PROSITE" id="PS51384">
    <property type="entry name" value="FAD_FR"/>
    <property type="match status" value="1"/>
</dbReference>
<evidence type="ECO:0000256" key="8">
    <source>
        <dbReference type="ARBA" id="ARBA00022989"/>
    </source>
</evidence>
<gene>
    <name evidence="15" type="ORF">NUU61_000951</name>
</gene>
<reference evidence="15" key="2">
    <citation type="journal article" date="2023" name="IMA Fungus">
        <title>Comparative genomic study of the Penicillium genus elucidates a diverse pangenome and 15 lateral gene transfer events.</title>
        <authorList>
            <person name="Petersen C."/>
            <person name="Sorensen T."/>
            <person name="Nielsen M.R."/>
            <person name="Sondergaard T.E."/>
            <person name="Sorensen J.L."/>
            <person name="Fitzpatrick D.A."/>
            <person name="Frisvad J.C."/>
            <person name="Nielsen K.L."/>
        </authorList>
    </citation>
    <scope>NUCLEOTIDE SEQUENCE</scope>
    <source>
        <strain evidence="15">IBT 34128</strain>
    </source>
</reference>
<evidence type="ECO:0000256" key="11">
    <source>
        <dbReference type="ARBA" id="ARBA00023136"/>
    </source>
</evidence>
<dbReference type="SUPFAM" id="SSF52343">
    <property type="entry name" value="Ferredoxin reductase-like, C-terminal NADP-linked domain"/>
    <property type="match status" value="1"/>
</dbReference>
<keyword evidence="8 13" id="KW-1133">Transmembrane helix</keyword>
<dbReference type="PANTHER" id="PTHR32361:SF27">
    <property type="entry name" value="FAD-BINDING FR-TYPE DOMAIN-CONTAINING PROTEIN-RELATED"/>
    <property type="match status" value="1"/>
</dbReference>
<evidence type="ECO:0000256" key="5">
    <source>
        <dbReference type="ARBA" id="ARBA00022475"/>
    </source>
</evidence>
<feature type="transmembrane region" description="Helical" evidence="13">
    <location>
        <begin position="215"/>
        <end position="232"/>
    </location>
</feature>
<sequence length="604" mass="67193">MGVELQGSGPGEPPMNPEIAVPLFVVGGFVVSLFVWGLVVRLRHRRRSKQALHGGDQTQLSRTGPVNASLKKHFFYAPVWGNRHSREFRMFRLHMGSPPLRLEMILLLVYLSLNFIFMVVTVDWWKDFSEKMFQLKYAAGHLAVMNTPGLVLSAGRNNPLMPLLGLSFDAFNFMHRWVGRVIAANAIVHMGSVLANQAYVNGTDYILYTIWRMPFYIYGLVALLGFVFIFLQSLSPVRHSFYELFLHLHIALAIMSFVALWYHLKNLLQQRVLLGTLILWGLDRAGRLGLLIWRNCGRRFTTATVEALSGSVARVDVAVSRPWSFRPGQYMYLYMPCLGLWTSHPFTVAWTSSKATSLDLDEKRSSSDSFAALIGGSQTTTMSVLIKGQDGFTKKLLQKVEESPEGRIKAMALAEGPFGGIHSLASYGSLLLIAGGIGITHPMSYLHEVVNTFAARRTATRKVHLVWMVRSLDHLEWIQGWMTAILGHSALNSSAHSNGQTYLPFGELMLSVQIFVTAHKDTVEEYISTPDTPWTQSAPASVPISVHHGKPCFPSLLENEKAEQVGALAVSVCGPGGLGDSVREAVRSVQGEKTVDLFEEAFSW</sequence>
<evidence type="ECO:0000256" key="10">
    <source>
        <dbReference type="ARBA" id="ARBA00023065"/>
    </source>
</evidence>
<feature type="domain" description="FAD-binding FR-type" evidence="14">
    <location>
        <begin position="295"/>
        <end position="424"/>
    </location>
</feature>
<dbReference type="EMBL" id="JAPMSZ010000001">
    <property type="protein sequence ID" value="KAJ5115192.1"/>
    <property type="molecule type" value="Genomic_DNA"/>
</dbReference>
<evidence type="ECO:0000256" key="3">
    <source>
        <dbReference type="ARBA" id="ARBA00012668"/>
    </source>
</evidence>
<dbReference type="InterPro" id="IPR017938">
    <property type="entry name" value="Riboflavin_synthase-like_b-brl"/>
</dbReference>
<feature type="transmembrane region" description="Helical" evidence="13">
    <location>
        <begin position="177"/>
        <end position="195"/>
    </location>
</feature>
<dbReference type="SFLD" id="SFLDG01168">
    <property type="entry name" value="Ferric_reductase_subgroup_(FRE"/>
    <property type="match status" value="1"/>
</dbReference>
<accession>A0A9W9GBN2</accession>
<dbReference type="PANTHER" id="PTHR32361">
    <property type="entry name" value="FERRIC/CUPRIC REDUCTASE TRANSMEMBRANE COMPONENT"/>
    <property type="match status" value="1"/>
</dbReference>
<dbReference type="InterPro" id="IPR013130">
    <property type="entry name" value="Fe3_Rdtase_TM_dom"/>
</dbReference>
<dbReference type="RefSeq" id="XP_056516384.1">
    <property type="nucleotide sequence ID" value="XM_056651534.1"/>
</dbReference>
<evidence type="ECO:0000313" key="15">
    <source>
        <dbReference type="EMBL" id="KAJ5115192.1"/>
    </source>
</evidence>
<keyword evidence="4" id="KW-0813">Transport</keyword>
<keyword evidence="6 13" id="KW-0812">Transmembrane</keyword>
<dbReference type="SFLD" id="SFLDS00052">
    <property type="entry name" value="Ferric_Reductase_Domain"/>
    <property type="match status" value="1"/>
</dbReference>
<protein>
    <recommendedName>
        <fullName evidence="3">ferric-chelate reductase (NADPH)</fullName>
        <ecNumber evidence="3">1.16.1.9</ecNumber>
    </recommendedName>
</protein>
<dbReference type="GO" id="GO:0006879">
    <property type="term" value="P:intracellular iron ion homeostasis"/>
    <property type="evidence" value="ECO:0007669"/>
    <property type="project" value="TreeGrafter"/>
</dbReference>
<feature type="transmembrane region" description="Helical" evidence="13">
    <location>
        <begin position="105"/>
        <end position="125"/>
    </location>
</feature>
<reference evidence="15" key="1">
    <citation type="submission" date="2022-11" db="EMBL/GenBank/DDBJ databases">
        <authorList>
            <person name="Petersen C."/>
        </authorList>
    </citation>
    <scope>NUCLEOTIDE SEQUENCE</scope>
    <source>
        <strain evidence="15">IBT 34128</strain>
    </source>
</reference>
<keyword evidence="10" id="KW-0406">Ion transport</keyword>
<comment type="subcellular location">
    <subcellularLocation>
        <location evidence="1">Cell membrane</location>
        <topology evidence="1">Multi-pass membrane protein</topology>
    </subcellularLocation>
</comment>
<evidence type="ECO:0000256" key="1">
    <source>
        <dbReference type="ARBA" id="ARBA00004651"/>
    </source>
</evidence>
<name>A0A9W9GBN2_9EURO</name>
<keyword evidence="11 13" id="KW-0472">Membrane</keyword>
<keyword evidence="16" id="KW-1185">Reference proteome</keyword>
<feature type="transmembrane region" description="Helical" evidence="13">
    <location>
        <begin position="20"/>
        <end position="40"/>
    </location>
</feature>
<evidence type="ECO:0000256" key="7">
    <source>
        <dbReference type="ARBA" id="ARBA00022982"/>
    </source>
</evidence>
<organism evidence="15 16">
    <name type="scientific">Penicillium alfredii</name>
    <dbReference type="NCBI Taxonomy" id="1506179"/>
    <lineage>
        <taxon>Eukaryota</taxon>
        <taxon>Fungi</taxon>
        <taxon>Dikarya</taxon>
        <taxon>Ascomycota</taxon>
        <taxon>Pezizomycotina</taxon>
        <taxon>Eurotiomycetes</taxon>
        <taxon>Eurotiomycetidae</taxon>
        <taxon>Eurotiales</taxon>
        <taxon>Aspergillaceae</taxon>
        <taxon>Penicillium</taxon>
    </lineage>
</organism>
<evidence type="ECO:0000256" key="2">
    <source>
        <dbReference type="ARBA" id="ARBA00006278"/>
    </source>
</evidence>
<evidence type="ECO:0000256" key="4">
    <source>
        <dbReference type="ARBA" id="ARBA00022448"/>
    </source>
</evidence>
<feature type="transmembrane region" description="Helical" evidence="13">
    <location>
        <begin position="137"/>
        <end position="156"/>
    </location>
</feature>
<dbReference type="GO" id="GO:0005886">
    <property type="term" value="C:plasma membrane"/>
    <property type="evidence" value="ECO:0007669"/>
    <property type="project" value="UniProtKB-SubCell"/>
</dbReference>
<evidence type="ECO:0000313" key="16">
    <source>
        <dbReference type="Proteomes" id="UP001141434"/>
    </source>
</evidence>
<dbReference type="OrthoDB" id="4494341at2759"/>
<keyword evidence="5" id="KW-1003">Cell membrane</keyword>
<proteinExistence type="inferred from homology"/>
<dbReference type="InterPro" id="IPR013112">
    <property type="entry name" value="FAD-bd_8"/>
</dbReference>
<feature type="transmembrane region" description="Helical" evidence="13">
    <location>
        <begin position="244"/>
        <end position="264"/>
    </location>
</feature>
<comment type="catalytic activity">
    <reaction evidence="12">
        <text>2 a Fe(II)-siderophore + NADP(+) + H(+) = 2 a Fe(III)-siderophore + NADPH</text>
        <dbReference type="Rhea" id="RHEA:28795"/>
        <dbReference type="Rhea" id="RHEA-COMP:11342"/>
        <dbReference type="Rhea" id="RHEA-COMP:11344"/>
        <dbReference type="ChEBI" id="CHEBI:15378"/>
        <dbReference type="ChEBI" id="CHEBI:29033"/>
        <dbReference type="ChEBI" id="CHEBI:29034"/>
        <dbReference type="ChEBI" id="CHEBI:57783"/>
        <dbReference type="ChEBI" id="CHEBI:58349"/>
        <dbReference type="EC" id="1.16.1.9"/>
    </reaction>
</comment>
<evidence type="ECO:0000256" key="9">
    <source>
        <dbReference type="ARBA" id="ARBA00023002"/>
    </source>
</evidence>
<dbReference type="GO" id="GO:0015677">
    <property type="term" value="P:copper ion import"/>
    <property type="evidence" value="ECO:0007669"/>
    <property type="project" value="TreeGrafter"/>
</dbReference>
<dbReference type="InterPro" id="IPR051410">
    <property type="entry name" value="Ferric/Cupric_Reductase"/>
</dbReference>
<dbReference type="GO" id="GO:0006826">
    <property type="term" value="P:iron ion transport"/>
    <property type="evidence" value="ECO:0007669"/>
    <property type="project" value="TreeGrafter"/>
</dbReference>
<dbReference type="AlphaFoldDB" id="A0A9W9GBN2"/>
<dbReference type="Pfam" id="PF08022">
    <property type="entry name" value="FAD_binding_8"/>
    <property type="match status" value="1"/>
</dbReference>
<dbReference type="GO" id="GO:0052851">
    <property type="term" value="F:ferric-chelate reductase (NADPH) activity"/>
    <property type="evidence" value="ECO:0007669"/>
    <property type="project" value="UniProtKB-EC"/>
</dbReference>
<dbReference type="Pfam" id="PF01794">
    <property type="entry name" value="Ferric_reduct"/>
    <property type="match status" value="1"/>
</dbReference>
<dbReference type="GeneID" id="81390702"/>
<evidence type="ECO:0000259" key="14">
    <source>
        <dbReference type="PROSITE" id="PS51384"/>
    </source>
</evidence>
<keyword evidence="9" id="KW-0560">Oxidoreductase</keyword>
<keyword evidence="7" id="KW-0249">Electron transport</keyword>
<comment type="similarity">
    <text evidence="2">Belongs to the ferric reductase (FRE) family.</text>
</comment>